<proteinExistence type="predicted"/>
<evidence type="ECO:0000313" key="1">
    <source>
        <dbReference type="EMBL" id="MEN5379314.1"/>
    </source>
</evidence>
<evidence type="ECO:0000313" key="2">
    <source>
        <dbReference type="Proteomes" id="UP001409291"/>
    </source>
</evidence>
<comment type="caution">
    <text evidence="1">The sequence shown here is derived from an EMBL/GenBank/DDBJ whole genome shotgun (WGS) entry which is preliminary data.</text>
</comment>
<organism evidence="1 2">
    <name type="scientific">Sphingobacterium kitahiroshimense</name>
    <dbReference type="NCBI Taxonomy" id="470446"/>
    <lineage>
        <taxon>Bacteria</taxon>
        <taxon>Pseudomonadati</taxon>
        <taxon>Bacteroidota</taxon>
        <taxon>Sphingobacteriia</taxon>
        <taxon>Sphingobacteriales</taxon>
        <taxon>Sphingobacteriaceae</taxon>
        <taxon>Sphingobacterium</taxon>
    </lineage>
</organism>
<accession>A0ABV0C0Q6</accession>
<protein>
    <submittedName>
        <fullName evidence="1">Uncharacterized protein</fullName>
    </submittedName>
</protein>
<name>A0ABV0C0Q6_9SPHI</name>
<keyword evidence="2" id="KW-1185">Reference proteome</keyword>
<sequence length="78" mass="9072">MPRETKRGLYQGIIEQDEKGNYFCGPYLLDYQLVELHFRLGDKVSLKKVIGNTSRKSFDDYPQKSIKFSLAGEDHDED</sequence>
<gene>
    <name evidence="1" type="ORF">ABE541_18760</name>
</gene>
<reference evidence="1 2" key="1">
    <citation type="submission" date="2024-04" db="EMBL/GenBank/DDBJ databases">
        <title>WGS of bacteria from Torrens River.</title>
        <authorList>
            <person name="Wyrsch E.R."/>
            <person name="Drigo B."/>
        </authorList>
    </citation>
    <scope>NUCLEOTIDE SEQUENCE [LARGE SCALE GENOMIC DNA]</scope>
    <source>
        <strain evidence="1 2">TWI391</strain>
    </source>
</reference>
<dbReference type="Proteomes" id="UP001409291">
    <property type="component" value="Unassembled WGS sequence"/>
</dbReference>
<dbReference type="RefSeq" id="WP_132767691.1">
    <property type="nucleotide sequence ID" value="NZ_JAOQNK010000001.1"/>
</dbReference>
<dbReference type="EMBL" id="JBDJNQ010000009">
    <property type="protein sequence ID" value="MEN5379314.1"/>
    <property type="molecule type" value="Genomic_DNA"/>
</dbReference>